<name>A0A8E6B508_9BACT</name>
<dbReference type="GO" id="GO:0015934">
    <property type="term" value="C:large ribosomal subunit"/>
    <property type="evidence" value="ECO:0007669"/>
    <property type="project" value="InterPro"/>
</dbReference>
<evidence type="ECO:0000256" key="12">
    <source>
        <dbReference type="SAM" id="MobiDB-lite"/>
    </source>
</evidence>
<evidence type="ECO:0000256" key="8">
    <source>
        <dbReference type="ARBA" id="ARBA00023274"/>
    </source>
</evidence>
<keyword evidence="5 10" id="KW-0810">Translation regulation</keyword>
<keyword evidence="4 10" id="KW-0699">rRNA-binding</keyword>
<evidence type="ECO:0000256" key="11">
    <source>
        <dbReference type="RuleBase" id="RU000659"/>
    </source>
</evidence>
<dbReference type="KEGG" id="tsph:KIH39_26030"/>
<accession>A0A8E6B508</accession>
<feature type="compositionally biased region" description="Basic and acidic residues" evidence="12">
    <location>
        <begin position="1"/>
        <end position="10"/>
    </location>
</feature>
<evidence type="ECO:0000256" key="10">
    <source>
        <dbReference type="HAMAP-Rule" id="MF_01318"/>
    </source>
</evidence>
<gene>
    <name evidence="10 13" type="primary">rplA</name>
    <name evidence="13" type="ORF">KIH39_26030</name>
</gene>
<dbReference type="InterPro" id="IPR005878">
    <property type="entry name" value="Ribosom_uL1_bac-type"/>
</dbReference>
<keyword evidence="8 10" id="KW-0687">Ribonucleoprotein</keyword>
<dbReference type="PANTHER" id="PTHR36427">
    <property type="entry name" value="54S RIBOSOMAL PROTEIN L1, MITOCHONDRIAL"/>
    <property type="match status" value="1"/>
</dbReference>
<evidence type="ECO:0000256" key="6">
    <source>
        <dbReference type="ARBA" id="ARBA00022884"/>
    </source>
</evidence>
<dbReference type="PROSITE" id="PS01199">
    <property type="entry name" value="RIBOSOMAL_L1"/>
    <property type="match status" value="1"/>
</dbReference>
<dbReference type="RefSeq" id="WP_213497026.1">
    <property type="nucleotide sequence ID" value="NZ_CP074694.1"/>
</dbReference>
<evidence type="ECO:0000313" key="13">
    <source>
        <dbReference type="EMBL" id="QVL32250.1"/>
    </source>
</evidence>
<proteinExistence type="inferred from homology"/>
<dbReference type="HAMAP" id="MF_01318_B">
    <property type="entry name" value="Ribosomal_uL1_B"/>
    <property type="match status" value="1"/>
</dbReference>
<dbReference type="InterPro" id="IPR023674">
    <property type="entry name" value="Ribosomal_uL1-like"/>
</dbReference>
<evidence type="ECO:0000256" key="9">
    <source>
        <dbReference type="ARBA" id="ARBA00035241"/>
    </source>
</evidence>
<dbReference type="PIRSF" id="PIRSF002155">
    <property type="entry name" value="Ribosomal_L1"/>
    <property type="match status" value="1"/>
</dbReference>
<dbReference type="CDD" id="cd00403">
    <property type="entry name" value="Ribosomal_L1"/>
    <property type="match status" value="1"/>
</dbReference>
<keyword evidence="2 10" id="KW-0678">Repressor</keyword>
<evidence type="ECO:0000256" key="3">
    <source>
        <dbReference type="ARBA" id="ARBA00022555"/>
    </source>
</evidence>
<comment type="subunit">
    <text evidence="10">Part of the 50S ribosomal subunit.</text>
</comment>
<keyword evidence="7 10" id="KW-0689">Ribosomal protein</keyword>
<keyword evidence="14" id="KW-1185">Reference proteome</keyword>
<reference evidence="13" key="1">
    <citation type="submission" date="2021-05" db="EMBL/GenBank/DDBJ databases">
        <title>Complete genome sequence of the cellulolytic planctomycete Telmatocola sphagniphila SP2T and characterization of the first cellulase from planctomycetes.</title>
        <authorList>
            <person name="Rakitin A.L."/>
            <person name="Beletsky A.V."/>
            <person name="Naumoff D.G."/>
            <person name="Kulichevskaya I.S."/>
            <person name="Mardanov A.V."/>
            <person name="Ravin N.V."/>
            <person name="Dedysh S.N."/>
        </authorList>
    </citation>
    <scope>NUCLEOTIDE SEQUENCE</scope>
    <source>
        <strain evidence="13">SP2T</strain>
    </source>
</reference>
<evidence type="ECO:0000256" key="2">
    <source>
        <dbReference type="ARBA" id="ARBA00022491"/>
    </source>
</evidence>
<evidence type="ECO:0000256" key="7">
    <source>
        <dbReference type="ARBA" id="ARBA00022980"/>
    </source>
</evidence>
<dbReference type="GO" id="GO:0006412">
    <property type="term" value="P:translation"/>
    <property type="evidence" value="ECO:0007669"/>
    <property type="project" value="UniProtKB-UniRule"/>
</dbReference>
<feature type="region of interest" description="Disordered" evidence="12">
    <location>
        <begin position="1"/>
        <end position="49"/>
    </location>
</feature>
<dbReference type="Proteomes" id="UP000676194">
    <property type="component" value="Chromosome"/>
</dbReference>
<evidence type="ECO:0000256" key="1">
    <source>
        <dbReference type="ARBA" id="ARBA00010531"/>
    </source>
</evidence>
<dbReference type="FunFam" id="3.40.50.790:FF:000001">
    <property type="entry name" value="50S ribosomal protein L1"/>
    <property type="match status" value="1"/>
</dbReference>
<dbReference type="AlphaFoldDB" id="A0A8E6B508"/>
<dbReference type="GO" id="GO:0019843">
    <property type="term" value="F:rRNA binding"/>
    <property type="evidence" value="ECO:0007669"/>
    <property type="project" value="UniProtKB-UniRule"/>
</dbReference>
<evidence type="ECO:0000256" key="4">
    <source>
        <dbReference type="ARBA" id="ARBA00022730"/>
    </source>
</evidence>
<dbReference type="NCBIfam" id="TIGR01169">
    <property type="entry name" value="rplA_bact"/>
    <property type="match status" value="1"/>
</dbReference>
<evidence type="ECO:0000313" key="14">
    <source>
        <dbReference type="Proteomes" id="UP000676194"/>
    </source>
</evidence>
<dbReference type="Gene3D" id="3.30.190.20">
    <property type="match status" value="1"/>
</dbReference>
<dbReference type="InterPro" id="IPR023673">
    <property type="entry name" value="Ribosomal_uL1_CS"/>
</dbReference>
<comment type="function">
    <text evidence="10">Protein L1 is also a translational repressor protein, it controls the translation of the L11 operon by binding to its mRNA.</text>
</comment>
<dbReference type="GO" id="GO:0000049">
    <property type="term" value="F:tRNA binding"/>
    <property type="evidence" value="ECO:0007669"/>
    <property type="project" value="UniProtKB-KW"/>
</dbReference>
<evidence type="ECO:0000256" key="5">
    <source>
        <dbReference type="ARBA" id="ARBA00022845"/>
    </source>
</evidence>
<dbReference type="GO" id="GO:0003735">
    <property type="term" value="F:structural constituent of ribosome"/>
    <property type="evidence" value="ECO:0007669"/>
    <property type="project" value="InterPro"/>
</dbReference>
<dbReference type="EMBL" id="CP074694">
    <property type="protein sequence ID" value="QVL32250.1"/>
    <property type="molecule type" value="Genomic_DNA"/>
</dbReference>
<protein>
    <recommendedName>
        <fullName evidence="9 10">Large ribosomal subunit protein uL1</fullName>
    </recommendedName>
</protein>
<keyword evidence="6 10" id="KW-0694">RNA-binding</keyword>
<dbReference type="Pfam" id="PF00687">
    <property type="entry name" value="Ribosomal_L1"/>
    <property type="match status" value="1"/>
</dbReference>
<organism evidence="13 14">
    <name type="scientific">Telmatocola sphagniphila</name>
    <dbReference type="NCBI Taxonomy" id="1123043"/>
    <lineage>
        <taxon>Bacteria</taxon>
        <taxon>Pseudomonadati</taxon>
        <taxon>Planctomycetota</taxon>
        <taxon>Planctomycetia</taxon>
        <taxon>Gemmatales</taxon>
        <taxon>Gemmataceae</taxon>
    </lineage>
</organism>
<dbReference type="InterPro" id="IPR028364">
    <property type="entry name" value="Ribosomal_uL1/biogenesis"/>
</dbReference>
<feature type="compositionally biased region" description="Basic residues" evidence="12">
    <location>
        <begin position="30"/>
        <end position="47"/>
    </location>
</feature>
<dbReference type="Gene3D" id="3.40.50.790">
    <property type="match status" value="1"/>
</dbReference>
<dbReference type="GO" id="GO:0006417">
    <property type="term" value="P:regulation of translation"/>
    <property type="evidence" value="ECO:0007669"/>
    <property type="project" value="UniProtKB-KW"/>
</dbReference>
<dbReference type="InterPro" id="IPR002143">
    <property type="entry name" value="Ribosomal_uL1"/>
</dbReference>
<dbReference type="InterPro" id="IPR016095">
    <property type="entry name" value="Ribosomal_uL1_3-a/b-sand"/>
</dbReference>
<sequence>MADEVKKPEAEATATVAPSGQAPVASEGRNKKKRPGVPPRRGKKLRNLLKNQETKLSKEKGQTVKKAIATLKSIKRAKFDETVEVHIKLGVDTTQSDQMVRGSVPLPHGIGKSVRIVVFCQGDNVAKAKAAGADFAGSDDIIEKITKENWLDFDVAIATQDMMGKVSRLGKVLGPRNLMPTPKAGTVIPASGDIAAAIKEFKAGKVEYRADKGGNVHAGVGKLSFDEDKLVENIAAFVDQVKAARPTGVKGNYVENVTISATMSPGIAVGF</sequence>
<dbReference type="SUPFAM" id="SSF56808">
    <property type="entry name" value="Ribosomal protein L1"/>
    <property type="match status" value="1"/>
</dbReference>
<comment type="function">
    <text evidence="10">Binds directly to 23S rRNA. The L1 stalk is quite mobile in the ribosome, and is involved in E site tRNA release.</text>
</comment>
<dbReference type="PANTHER" id="PTHR36427:SF3">
    <property type="entry name" value="LARGE RIBOSOMAL SUBUNIT PROTEIN UL1M"/>
    <property type="match status" value="1"/>
</dbReference>
<comment type="similarity">
    <text evidence="1 10 11">Belongs to the universal ribosomal protein uL1 family.</text>
</comment>
<keyword evidence="3 10" id="KW-0820">tRNA-binding</keyword>